<reference evidence="1" key="1">
    <citation type="submission" date="2021-03" db="EMBL/GenBank/DDBJ databases">
        <title>Draft genome sequence of rust myrtle Austropuccinia psidii MF-1, a brazilian biotype.</title>
        <authorList>
            <person name="Quecine M.C."/>
            <person name="Pachon D.M.R."/>
            <person name="Bonatelli M.L."/>
            <person name="Correr F.H."/>
            <person name="Franceschini L.M."/>
            <person name="Leite T.F."/>
            <person name="Margarido G.R.A."/>
            <person name="Almeida C.A."/>
            <person name="Ferrarezi J.A."/>
            <person name="Labate C.A."/>
        </authorList>
    </citation>
    <scope>NUCLEOTIDE SEQUENCE</scope>
    <source>
        <strain evidence="1">MF-1</strain>
    </source>
</reference>
<dbReference type="AlphaFoldDB" id="A0A9Q3KJU1"/>
<organism evidence="1 2">
    <name type="scientific">Austropuccinia psidii MF-1</name>
    <dbReference type="NCBI Taxonomy" id="1389203"/>
    <lineage>
        <taxon>Eukaryota</taxon>
        <taxon>Fungi</taxon>
        <taxon>Dikarya</taxon>
        <taxon>Basidiomycota</taxon>
        <taxon>Pucciniomycotina</taxon>
        <taxon>Pucciniomycetes</taxon>
        <taxon>Pucciniales</taxon>
        <taxon>Sphaerophragmiaceae</taxon>
        <taxon>Austropuccinia</taxon>
    </lineage>
</organism>
<protein>
    <submittedName>
        <fullName evidence="1">Uncharacterized protein</fullName>
    </submittedName>
</protein>
<dbReference type="EMBL" id="AVOT02113240">
    <property type="protein sequence ID" value="MBW0582728.1"/>
    <property type="molecule type" value="Genomic_DNA"/>
</dbReference>
<evidence type="ECO:0000313" key="1">
    <source>
        <dbReference type="EMBL" id="MBW0582728.1"/>
    </source>
</evidence>
<name>A0A9Q3KJU1_9BASI</name>
<evidence type="ECO:0000313" key="2">
    <source>
        <dbReference type="Proteomes" id="UP000765509"/>
    </source>
</evidence>
<proteinExistence type="predicted"/>
<gene>
    <name evidence="1" type="ORF">O181_122443</name>
</gene>
<comment type="caution">
    <text evidence="1">The sequence shown here is derived from an EMBL/GenBank/DDBJ whole genome shotgun (WGS) entry which is preliminary data.</text>
</comment>
<dbReference type="Proteomes" id="UP000765509">
    <property type="component" value="Unassembled WGS sequence"/>
</dbReference>
<keyword evidence="2" id="KW-1185">Reference proteome</keyword>
<sequence>MPRHSTHLSEEKLSVKDSLTPLLGENVISAKDIPKLEEWQTFSGQGDYNHIDFLRTIDILQEDFHIPDEIIVGKLHSLFTRTSKKWYYKIRQDHGKHYWSWWKSEMIAKWANNSLRFKMENAFESSIFNSEKDKPLT</sequence>
<accession>A0A9Q3KJU1</accession>